<feature type="transmembrane region" description="Helical" evidence="1">
    <location>
        <begin position="230"/>
        <end position="251"/>
    </location>
</feature>
<evidence type="ECO:0000313" key="3">
    <source>
        <dbReference type="EMBL" id="TFK42305.1"/>
    </source>
</evidence>
<organism evidence="3 4">
    <name type="scientific">Crucibulum laeve</name>
    <dbReference type="NCBI Taxonomy" id="68775"/>
    <lineage>
        <taxon>Eukaryota</taxon>
        <taxon>Fungi</taxon>
        <taxon>Dikarya</taxon>
        <taxon>Basidiomycota</taxon>
        <taxon>Agaricomycotina</taxon>
        <taxon>Agaricomycetes</taxon>
        <taxon>Agaricomycetidae</taxon>
        <taxon>Agaricales</taxon>
        <taxon>Agaricineae</taxon>
        <taxon>Nidulariaceae</taxon>
        <taxon>Crucibulum</taxon>
    </lineage>
</organism>
<dbReference type="EMBL" id="ML213592">
    <property type="protein sequence ID" value="TFK42305.1"/>
    <property type="molecule type" value="Genomic_DNA"/>
</dbReference>
<dbReference type="InterPro" id="IPR045339">
    <property type="entry name" value="DUF6534"/>
</dbReference>
<feature type="transmembrane region" description="Helical" evidence="1">
    <location>
        <begin position="164"/>
        <end position="184"/>
    </location>
</feature>
<keyword evidence="4" id="KW-1185">Reference proteome</keyword>
<dbReference type="AlphaFoldDB" id="A0A5C3MCC2"/>
<dbReference type="PANTHER" id="PTHR40465">
    <property type="entry name" value="CHROMOSOME 1, WHOLE GENOME SHOTGUN SEQUENCE"/>
    <property type="match status" value="1"/>
</dbReference>
<feature type="domain" description="DUF6534" evidence="2">
    <location>
        <begin position="170"/>
        <end position="256"/>
    </location>
</feature>
<keyword evidence="1" id="KW-0472">Membrane</keyword>
<dbReference type="OrthoDB" id="2798516at2759"/>
<reference evidence="3 4" key="1">
    <citation type="journal article" date="2019" name="Nat. Ecol. Evol.">
        <title>Megaphylogeny resolves global patterns of mushroom evolution.</title>
        <authorList>
            <person name="Varga T."/>
            <person name="Krizsan K."/>
            <person name="Foldi C."/>
            <person name="Dima B."/>
            <person name="Sanchez-Garcia M."/>
            <person name="Sanchez-Ramirez S."/>
            <person name="Szollosi G.J."/>
            <person name="Szarkandi J.G."/>
            <person name="Papp V."/>
            <person name="Albert L."/>
            <person name="Andreopoulos W."/>
            <person name="Angelini C."/>
            <person name="Antonin V."/>
            <person name="Barry K.W."/>
            <person name="Bougher N.L."/>
            <person name="Buchanan P."/>
            <person name="Buyck B."/>
            <person name="Bense V."/>
            <person name="Catcheside P."/>
            <person name="Chovatia M."/>
            <person name="Cooper J."/>
            <person name="Damon W."/>
            <person name="Desjardin D."/>
            <person name="Finy P."/>
            <person name="Geml J."/>
            <person name="Haridas S."/>
            <person name="Hughes K."/>
            <person name="Justo A."/>
            <person name="Karasinski D."/>
            <person name="Kautmanova I."/>
            <person name="Kiss B."/>
            <person name="Kocsube S."/>
            <person name="Kotiranta H."/>
            <person name="LaButti K.M."/>
            <person name="Lechner B.E."/>
            <person name="Liimatainen K."/>
            <person name="Lipzen A."/>
            <person name="Lukacs Z."/>
            <person name="Mihaltcheva S."/>
            <person name="Morgado L.N."/>
            <person name="Niskanen T."/>
            <person name="Noordeloos M.E."/>
            <person name="Ohm R.A."/>
            <person name="Ortiz-Santana B."/>
            <person name="Ovrebo C."/>
            <person name="Racz N."/>
            <person name="Riley R."/>
            <person name="Savchenko A."/>
            <person name="Shiryaev A."/>
            <person name="Soop K."/>
            <person name="Spirin V."/>
            <person name="Szebenyi C."/>
            <person name="Tomsovsky M."/>
            <person name="Tulloss R.E."/>
            <person name="Uehling J."/>
            <person name="Grigoriev I.V."/>
            <person name="Vagvolgyi C."/>
            <person name="Papp T."/>
            <person name="Martin F.M."/>
            <person name="Miettinen O."/>
            <person name="Hibbett D.S."/>
            <person name="Nagy L.G."/>
        </authorList>
    </citation>
    <scope>NUCLEOTIDE SEQUENCE [LARGE SCALE GENOMIC DNA]</scope>
    <source>
        <strain evidence="3 4">CBS 166.37</strain>
    </source>
</reference>
<feature type="transmembrane region" description="Helical" evidence="1">
    <location>
        <begin position="204"/>
        <end position="224"/>
    </location>
</feature>
<feature type="transmembrane region" description="Helical" evidence="1">
    <location>
        <begin position="50"/>
        <end position="71"/>
    </location>
</feature>
<dbReference type="Pfam" id="PF20152">
    <property type="entry name" value="DUF6534"/>
    <property type="match status" value="1"/>
</dbReference>
<gene>
    <name evidence="3" type="ORF">BDQ12DRAFT_719191</name>
</gene>
<keyword evidence="1" id="KW-0812">Transmembrane</keyword>
<name>A0A5C3MCC2_9AGAR</name>
<dbReference type="PANTHER" id="PTHR40465:SF1">
    <property type="entry name" value="DUF6534 DOMAIN-CONTAINING PROTEIN"/>
    <property type="match status" value="1"/>
</dbReference>
<dbReference type="STRING" id="68775.A0A5C3MCC2"/>
<sequence length="322" mass="35617">MASLQEPTLDNTVGAAFLGVVAASFLFGVTTLQAYWYYHSYPRDTLLHKYSVAILWGLDTFHLFLTIHAVYTYVVKGFGNTAGLVHILWSIQLQISVNVVMILMVHTLYALRVWRLGGYHHGFLGYIVALVVSGGFGIGIALAYEMYTVDTYPELERISWVINSSLAAVTVIDFVIAAAMCYYLRKSKGAASRLSSRISVVIQYTLGSGLLTSACSLSAMFTYILLPNTFIFLGVEFLLTKLYVVSFLAMLNARQRGRGESDNEESGGERHALKIGITSSFWTPPPSATEVIEDSIADQKTTTGTIPPWQSWDINIPRPTVR</sequence>
<accession>A0A5C3MCC2</accession>
<dbReference type="Proteomes" id="UP000308652">
    <property type="component" value="Unassembled WGS sequence"/>
</dbReference>
<feature type="transmembrane region" description="Helical" evidence="1">
    <location>
        <begin position="91"/>
        <end position="111"/>
    </location>
</feature>
<proteinExistence type="predicted"/>
<protein>
    <recommendedName>
        <fullName evidence="2">DUF6534 domain-containing protein</fullName>
    </recommendedName>
</protein>
<evidence type="ECO:0000256" key="1">
    <source>
        <dbReference type="SAM" id="Phobius"/>
    </source>
</evidence>
<evidence type="ECO:0000259" key="2">
    <source>
        <dbReference type="Pfam" id="PF20152"/>
    </source>
</evidence>
<evidence type="ECO:0000313" key="4">
    <source>
        <dbReference type="Proteomes" id="UP000308652"/>
    </source>
</evidence>
<feature type="transmembrane region" description="Helical" evidence="1">
    <location>
        <begin position="123"/>
        <end position="144"/>
    </location>
</feature>
<feature type="transmembrane region" description="Helical" evidence="1">
    <location>
        <begin position="12"/>
        <end position="38"/>
    </location>
</feature>
<keyword evidence="1" id="KW-1133">Transmembrane helix</keyword>